<sequence>MASYNISWKKSTKKDLKKIPQQEVIKIINAVIALSDNPKPYGSTKLTGSRFTHRIRVGKYRVIYDIHDEEIRIEVVKIGPRGDVYKP</sequence>
<gene>
    <name evidence="3" type="ORF">LNTAR_03064</name>
</gene>
<evidence type="ECO:0000313" key="4">
    <source>
        <dbReference type="Proteomes" id="UP000004947"/>
    </source>
</evidence>
<dbReference type="AlphaFoldDB" id="A6DTU3"/>
<dbReference type="STRING" id="313628.LNTAR_03064"/>
<evidence type="ECO:0000313" key="3">
    <source>
        <dbReference type="EMBL" id="EDM24964.1"/>
    </source>
</evidence>
<dbReference type="InterPro" id="IPR007712">
    <property type="entry name" value="RelE/ParE_toxin"/>
</dbReference>
<dbReference type="eggNOG" id="COG2026">
    <property type="taxonomic scope" value="Bacteria"/>
</dbReference>
<evidence type="ECO:0000256" key="2">
    <source>
        <dbReference type="ARBA" id="ARBA00022649"/>
    </source>
</evidence>
<accession>A6DTU3</accession>
<dbReference type="OrthoDB" id="9797723at2"/>
<dbReference type="Gene3D" id="3.30.2310.20">
    <property type="entry name" value="RelE-like"/>
    <property type="match status" value="1"/>
</dbReference>
<keyword evidence="4" id="KW-1185">Reference proteome</keyword>
<proteinExistence type="inferred from homology"/>
<comment type="similarity">
    <text evidence="1">Belongs to the RelE toxin family.</text>
</comment>
<dbReference type="Proteomes" id="UP000004947">
    <property type="component" value="Unassembled WGS sequence"/>
</dbReference>
<comment type="caution">
    <text evidence="3">The sequence shown here is derived from an EMBL/GenBank/DDBJ whole genome shotgun (WGS) entry which is preliminary data.</text>
</comment>
<evidence type="ECO:0000256" key="1">
    <source>
        <dbReference type="ARBA" id="ARBA00006226"/>
    </source>
</evidence>
<dbReference type="PANTHER" id="PTHR35601">
    <property type="entry name" value="TOXIN RELE"/>
    <property type="match status" value="1"/>
</dbReference>
<protein>
    <submittedName>
        <fullName evidence="3">Plasmid stabilization system</fullName>
    </submittedName>
</protein>
<dbReference type="SUPFAM" id="SSF143011">
    <property type="entry name" value="RelE-like"/>
    <property type="match status" value="1"/>
</dbReference>
<dbReference type="EMBL" id="ABCK01000041">
    <property type="protein sequence ID" value="EDM24964.1"/>
    <property type="molecule type" value="Genomic_DNA"/>
</dbReference>
<dbReference type="InterPro" id="IPR035093">
    <property type="entry name" value="RelE/ParE_toxin_dom_sf"/>
</dbReference>
<organism evidence="3 4">
    <name type="scientific">Lentisphaera araneosa HTCC2155</name>
    <dbReference type="NCBI Taxonomy" id="313628"/>
    <lineage>
        <taxon>Bacteria</taxon>
        <taxon>Pseudomonadati</taxon>
        <taxon>Lentisphaerota</taxon>
        <taxon>Lentisphaeria</taxon>
        <taxon>Lentisphaerales</taxon>
        <taxon>Lentisphaeraceae</taxon>
        <taxon>Lentisphaera</taxon>
    </lineage>
</organism>
<reference evidence="3 4" key="1">
    <citation type="journal article" date="2010" name="J. Bacteriol.">
        <title>Genome sequence of Lentisphaera araneosa HTCC2155T, the type species of the order Lentisphaerales in the phylum Lentisphaerae.</title>
        <authorList>
            <person name="Thrash J.C."/>
            <person name="Cho J.C."/>
            <person name="Vergin K.L."/>
            <person name="Morris R.M."/>
            <person name="Giovannoni S.J."/>
        </authorList>
    </citation>
    <scope>NUCLEOTIDE SEQUENCE [LARGE SCALE GENOMIC DNA]</scope>
    <source>
        <strain evidence="3 4">HTCC2155</strain>
    </source>
</reference>
<dbReference type="Pfam" id="PF05016">
    <property type="entry name" value="ParE_toxin"/>
    <property type="match status" value="1"/>
</dbReference>
<dbReference type="PANTHER" id="PTHR35601:SF1">
    <property type="entry name" value="TOXIN RELE"/>
    <property type="match status" value="1"/>
</dbReference>
<name>A6DTU3_9BACT</name>
<dbReference type="RefSeq" id="WP_007281237.1">
    <property type="nucleotide sequence ID" value="NZ_ABCK01000041.1"/>
</dbReference>
<keyword evidence="2" id="KW-1277">Toxin-antitoxin system</keyword>